<organism evidence="2 3">
    <name type="scientific">Aphis craccivora</name>
    <name type="common">Cowpea aphid</name>
    <dbReference type="NCBI Taxonomy" id="307492"/>
    <lineage>
        <taxon>Eukaryota</taxon>
        <taxon>Metazoa</taxon>
        <taxon>Ecdysozoa</taxon>
        <taxon>Arthropoda</taxon>
        <taxon>Hexapoda</taxon>
        <taxon>Insecta</taxon>
        <taxon>Pterygota</taxon>
        <taxon>Neoptera</taxon>
        <taxon>Paraneoptera</taxon>
        <taxon>Hemiptera</taxon>
        <taxon>Sternorrhyncha</taxon>
        <taxon>Aphidomorpha</taxon>
        <taxon>Aphidoidea</taxon>
        <taxon>Aphididae</taxon>
        <taxon>Aphidini</taxon>
        <taxon>Aphis</taxon>
        <taxon>Aphis</taxon>
    </lineage>
</organism>
<comment type="caution">
    <text evidence="2">The sequence shown here is derived from an EMBL/GenBank/DDBJ whole genome shotgun (WGS) entry which is preliminary data.</text>
</comment>
<dbReference type="PANTHER" id="PTHR45749">
    <property type="match status" value="1"/>
</dbReference>
<feature type="domain" description="HAT C-terminal dimerisation" evidence="1">
    <location>
        <begin position="59"/>
        <end position="143"/>
    </location>
</feature>
<dbReference type="SUPFAM" id="SSF53098">
    <property type="entry name" value="Ribonuclease H-like"/>
    <property type="match status" value="1"/>
</dbReference>
<name>A0A6G0YDX4_APHCR</name>
<dbReference type="GO" id="GO:0046983">
    <property type="term" value="F:protein dimerization activity"/>
    <property type="evidence" value="ECO:0007669"/>
    <property type="project" value="InterPro"/>
</dbReference>
<gene>
    <name evidence="2" type="ORF">FWK35_00021234</name>
</gene>
<dbReference type="InterPro" id="IPR012337">
    <property type="entry name" value="RNaseH-like_sf"/>
</dbReference>
<dbReference type="PANTHER" id="PTHR45749:SF23">
    <property type="entry name" value="ZINC FINGER MYM-TYPE PROTEIN 1-LIKE"/>
    <property type="match status" value="1"/>
</dbReference>
<keyword evidence="3" id="KW-1185">Reference proteome</keyword>
<proteinExistence type="predicted"/>
<dbReference type="Pfam" id="PF05699">
    <property type="entry name" value="Dimer_Tnp_hAT"/>
    <property type="match status" value="1"/>
</dbReference>
<dbReference type="AlphaFoldDB" id="A0A6G0YDX4"/>
<dbReference type="InterPro" id="IPR008906">
    <property type="entry name" value="HATC_C_dom"/>
</dbReference>
<protein>
    <submittedName>
        <fullName evidence="2">52 kDa repressor of the inhibitor of the protein kinase-like</fullName>
    </submittedName>
</protein>
<reference evidence="2 3" key="1">
    <citation type="submission" date="2019-08" db="EMBL/GenBank/DDBJ databases">
        <title>Whole genome of Aphis craccivora.</title>
        <authorList>
            <person name="Voronova N.V."/>
            <person name="Shulinski R.S."/>
            <person name="Bandarenka Y.V."/>
            <person name="Zhorov D.G."/>
            <person name="Warner D."/>
        </authorList>
    </citation>
    <scope>NUCLEOTIDE SEQUENCE [LARGE SCALE GENOMIC DNA]</scope>
    <source>
        <strain evidence="2">180601</strain>
        <tissue evidence="2">Whole Body</tissue>
    </source>
</reference>
<accession>A0A6G0YDX4</accession>
<dbReference type="Proteomes" id="UP000478052">
    <property type="component" value="Unassembled WGS sequence"/>
</dbReference>
<evidence type="ECO:0000313" key="2">
    <source>
        <dbReference type="EMBL" id="KAF0753811.1"/>
    </source>
</evidence>
<evidence type="ECO:0000259" key="1">
    <source>
        <dbReference type="Pfam" id="PF05699"/>
    </source>
</evidence>
<evidence type="ECO:0000313" key="3">
    <source>
        <dbReference type="Proteomes" id="UP000478052"/>
    </source>
</evidence>
<dbReference type="EMBL" id="VUJU01004611">
    <property type="protein sequence ID" value="KAF0753811.1"/>
    <property type="molecule type" value="Genomic_DNA"/>
</dbReference>
<sequence length="168" mass="19826">MDAQKRKIAYEQLFEKYSFFFQLEKLSSIEIREQAKRLQDIYVEDLGSSFPNECVHFKSHMKNLEVDEKPKNIQQMLVFIKNNDFSEMYPYVVIALRMFLCTPCSNCSTERSFSALKRVKSYLRSNIKDEKLNALAILNIENDITKKLNYNNVINIFAAKQARKKMLD</sequence>
<dbReference type="OrthoDB" id="6599302at2759"/>